<accession>A0A6J6NCI9</accession>
<evidence type="ECO:0000256" key="1">
    <source>
        <dbReference type="SAM" id="Phobius"/>
    </source>
</evidence>
<proteinExistence type="predicted"/>
<keyword evidence="1" id="KW-1133">Transmembrane helix</keyword>
<dbReference type="AlphaFoldDB" id="A0A6J6NCI9"/>
<sequence length="92" mass="9724">MTKKANSAKAENLPETATTLPLLEKILAFVFITSVALSVLAILVILLAAFSNGAWIPVGLGLVPMLALPFGFAALVGLLIVSSFRKRKSSRN</sequence>
<feature type="transmembrane region" description="Helical" evidence="1">
    <location>
        <begin position="56"/>
        <end position="81"/>
    </location>
</feature>
<evidence type="ECO:0000313" key="2">
    <source>
        <dbReference type="EMBL" id="CAB4684300.1"/>
    </source>
</evidence>
<name>A0A6J6NCI9_9ZZZZ</name>
<gene>
    <name evidence="2" type="ORF">UFOPK2373_00444</name>
</gene>
<protein>
    <submittedName>
        <fullName evidence="2">Unannotated protein</fullName>
    </submittedName>
</protein>
<keyword evidence="1" id="KW-0472">Membrane</keyword>
<feature type="transmembrane region" description="Helical" evidence="1">
    <location>
        <begin position="26"/>
        <end position="50"/>
    </location>
</feature>
<reference evidence="2" key="1">
    <citation type="submission" date="2020-05" db="EMBL/GenBank/DDBJ databases">
        <authorList>
            <person name="Chiriac C."/>
            <person name="Salcher M."/>
            <person name="Ghai R."/>
            <person name="Kavagutti S V."/>
        </authorList>
    </citation>
    <scope>NUCLEOTIDE SEQUENCE</scope>
</reference>
<dbReference type="EMBL" id="CAEZXL010000056">
    <property type="protein sequence ID" value="CAB4684300.1"/>
    <property type="molecule type" value="Genomic_DNA"/>
</dbReference>
<organism evidence="2">
    <name type="scientific">freshwater metagenome</name>
    <dbReference type="NCBI Taxonomy" id="449393"/>
    <lineage>
        <taxon>unclassified sequences</taxon>
        <taxon>metagenomes</taxon>
        <taxon>ecological metagenomes</taxon>
    </lineage>
</organism>
<keyword evidence="1" id="KW-0812">Transmembrane</keyword>